<name>E4ZMK1_LEPMJ</name>
<organism evidence="3">
    <name type="scientific">Leptosphaeria maculans (strain JN3 / isolate v23.1.3 / race Av1-4-5-6-7-8)</name>
    <name type="common">Blackleg fungus</name>
    <name type="synonym">Phoma lingam</name>
    <dbReference type="NCBI Taxonomy" id="985895"/>
    <lineage>
        <taxon>Eukaryota</taxon>
        <taxon>Fungi</taxon>
        <taxon>Dikarya</taxon>
        <taxon>Ascomycota</taxon>
        <taxon>Pezizomycotina</taxon>
        <taxon>Dothideomycetes</taxon>
        <taxon>Pleosporomycetidae</taxon>
        <taxon>Pleosporales</taxon>
        <taxon>Pleosporineae</taxon>
        <taxon>Leptosphaeriaceae</taxon>
        <taxon>Plenodomus</taxon>
        <taxon>Plenodomus lingam/Leptosphaeria maculans species complex</taxon>
    </lineage>
</organism>
<evidence type="ECO:0000313" key="3">
    <source>
        <dbReference type="Proteomes" id="UP000002668"/>
    </source>
</evidence>
<dbReference type="VEuPathDB" id="FungiDB:LEMA_P055760.1"/>
<accession>E4ZMK1</accession>
<dbReference type="EMBL" id="FP929094">
    <property type="protein sequence ID" value="CBX92870.1"/>
    <property type="molecule type" value="Genomic_DNA"/>
</dbReference>
<feature type="compositionally biased region" description="Polar residues" evidence="1">
    <location>
        <begin position="23"/>
        <end position="46"/>
    </location>
</feature>
<dbReference type="InParanoid" id="E4ZMK1"/>
<evidence type="ECO:0000313" key="2">
    <source>
        <dbReference type="EMBL" id="CBX92870.1"/>
    </source>
</evidence>
<dbReference type="HOGENOM" id="CLU_1907075_0_0_1"/>
<dbReference type="Proteomes" id="UP000002668">
    <property type="component" value="Genome"/>
</dbReference>
<keyword evidence="3" id="KW-1185">Reference proteome</keyword>
<feature type="region of interest" description="Disordered" evidence="1">
    <location>
        <begin position="1"/>
        <end position="46"/>
    </location>
</feature>
<gene>
    <name evidence="2" type="ORF">LEMA_P055760.1</name>
</gene>
<sequence length="133" mass="14248">MDEGIKTKQQANSSVADTWLLVPSSTTPPHHLPQTSPSPSNHRPLSTLSLASYTSESTRVVVVVVVVVVVKAPFSSSKSPLAAAKVHLQDQHDPQIAHHSLDQRLDIDQFCRSDPPRGPKAPRGSAYGLVASV</sequence>
<feature type="region of interest" description="Disordered" evidence="1">
    <location>
        <begin position="114"/>
        <end position="133"/>
    </location>
</feature>
<proteinExistence type="predicted"/>
<dbReference type="AlphaFoldDB" id="E4ZMK1"/>
<reference evidence="3" key="1">
    <citation type="journal article" date="2011" name="Nat. Commun.">
        <title>Effector diversification within compartments of the Leptosphaeria maculans genome affected by Repeat-Induced Point mutations.</title>
        <authorList>
            <person name="Rouxel T."/>
            <person name="Grandaubert J."/>
            <person name="Hane J.K."/>
            <person name="Hoede C."/>
            <person name="van de Wouw A.P."/>
            <person name="Couloux A."/>
            <person name="Dominguez V."/>
            <person name="Anthouard V."/>
            <person name="Bally P."/>
            <person name="Bourras S."/>
            <person name="Cozijnsen A.J."/>
            <person name="Ciuffetti L.M."/>
            <person name="Degrave A."/>
            <person name="Dilmaghani A."/>
            <person name="Duret L."/>
            <person name="Fudal I."/>
            <person name="Goodwin S.B."/>
            <person name="Gout L."/>
            <person name="Glaser N."/>
            <person name="Linglin J."/>
            <person name="Kema G.H.J."/>
            <person name="Lapalu N."/>
            <person name="Lawrence C.B."/>
            <person name="May K."/>
            <person name="Meyer M."/>
            <person name="Ollivier B."/>
            <person name="Poulain J."/>
            <person name="Schoch C.L."/>
            <person name="Simon A."/>
            <person name="Spatafora J.W."/>
            <person name="Stachowiak A."/>
            <person name="Turgeon B.G."/>
            <person name="Tyler B.M."/>
            <person name="Vincent D."/>
            <person name="Weissenbach J."/>
            <person name="Amselem J."/>
            <person name="Quesneville H."/>
            <person name="Oliver R.P."/>
            <person name="Wincker P."/>
            <person name="Balesdent M.-H."/>
            <person name="Howlett B.J."/>
        </authorList>
    </citation>
    <scope>NUCLEOTIDE SEQUENCE [LARGE SCALE GENOMIC DNA]</scope>
    <source>
        <strain evidence="3">JN3 / isolate v23.1.3 / race Av1-4-5-6-7-8</strain>
    </source>
</reference>
<feature type="compositionally biased region" description="Polar residues" evidence="1">
    <location>
        <begin position="7"/>
        <end position="16"/>
    </location>
</feature>
<protein>
    <submittedName>
        <fullName evidence="2">Predicted protein</fullName>
    </submittedName>
</protein>
<evidence type="ECO:0000256" key="1">
    <source>
        <dbReference type="SAM" id="MobiDB-lite"/>
    </source>
</evidence>